<dbReference type="Proteomes" id="UP000677228">
    <property type="component" value="Unassembled WGS sequence"/>
</dbReference>
<name>A0A8S2FRH9_9BILA</name>
<feature type="region of interest" description="Disordered" evidence="1">
    <location>
        <begin position="59"/>
        <end position="131"/>
    </location>
</feature>
<dbReference type="AlphaFoldDB" id="A0A8S2FRH9"/>
<protein>
    <submittedName>
        <fullName evidence="2">Uncharacterized protein</fullName>
    </submittedName>
</protein>
<dbReference type="EMBL" id="CAJNOK010038917">
    <property type="protein sequence ID" value="CAF1541386.1"/>
    <property type="molecule type" value="Genomic_DNA"/>
</dbReference>
<comment type="caution">
    <text evidence="2">The sequence shown here is derived from an EMBL/GenBank/DDBJ whole genome shotgun (WGS) entry which is preliminary data.</text>
</comment>
<dbReference type="EMBL" id="CAJOBA010061248">
    <property type="protein sequence ID" value="CAF4329757.1"/>
    <property type="molecule type" value="Genomic_DNA"/>
</dbReference>
<evidence type="ECO:0000256" key="1">
    <source>
        <dbReference type="SAM" id="MobiDB-lite"/>
    </source>
</evidence>
<dbReference type="PROSITE" id="PS51257">
    <property type="entry name" value="PROKAR_LIPOPROTEIN"/>
    <property type="match status" value="1"/>
</dbReference>
<proteinExistence type="predicted"/>
<sequence length="131" mass="14042">MSLRTYYVPISGINTTPFSVMFGCAPKLGLSSLPLPSATINRLTKEEQLLTLIGQYGINPSGDTDSSGGIELSDDNNASNTDKTVPGVDNNADDDMEVENNNNDEHDSICHRPKQVGLSPVGSGSGRRKRF</sequence>
<evidence type="ECO:0000313" key="3">
    <source>
        <dbReference type="EMBL" id="CAF4329757.1"/>
    </source>
</evidence>
<evidence type="ECO:0000313" key="2">
    <source>
        <dbReference type="EMBL" id="CAF1541386.1"/>
    </source>
</evidence>
<dbReference type="Proteomes" id="UP000682733">
    <property type="component" value="Unassembled WGS sequence"/>
</dbReference>
<organism evidence="2 4">
    <name type="scientific">Didymodactylos carnosus</name>
    <dbReference type="NCBI Taxonomy" id="1234261"/>
    <lineage>
        <taxon>Eukaryota</taxon>
        <taxon>Metazoa</taxon>
        <taxon>Spiralia</taxon>
        <taxon>Gnathifera</taxon>
        <taxon>Rotifera</taxon>
        <taxon>Eurotatoria</taxon>
        <taxon>Bdelloidea</taxon>
        <taxon>Philodinida</taxon>
        <taxon>Philodinidae</taxon>
        <taxon>Didymodactylos</taxon>
    </lineage>
</organism>
<evidence type="ECO:0000313" key="4">
    <source>
        <dbReference type="Proteomes" id="UP000677228"/>
    </source>
</evidence>
<gene>
    <name evidence="2" type="ORF">OVA965_LOCUS38796</name>
    <name evidence="3" type="ORF">TMI583_LOCUS40012</name>
</gene>
<reference evidence="2" key="1">
    <citation type="submission" date="2021-02" db="EMBL/GenBank/DDBJ databases">
        <authorList>
            <person name="Nowell W R."/>
        </authorList>
    </citation>
    <scope>NUCLEOTIDE SEQUENCE</scope>
</reference>
<accession>A0A8S2FRH9</accession>